<dbReference type="EMBL" id="JAWNFV010000005">
    <property type="protein sequence ID" value="MDY5140368.1"/>
    <property type="molecule type" value="Genomic_DNA"/>
</dbReference>
<feature type="region of interest" description="Disordered" evidence="12">
    <location>
        <begin position="626"/>
        <end position="648"/>
    </location>
</feature>
<comment type="similarity">
    <text evidence="3">Belongs to the glycosyl hydrolase 13 family.</text>
</comment>
<evidence type="ECO:0000256" key="1">
    <source>
        <dbReference type="ARBA" id="ARBA00004496"/>
    </source>
</evidence>
<dbReference type="Proteomes" id="UP001288320">
    <property type="component" value="Unassembled WGS sequence"/>
</dbReference>
<dbReference type="SUPFAM" id="SSF51445">
    <property type="entry name" value="(Trans)glycosidases"/>
    <property type="match status" value="1"/>
</dbReference>
<dbReference type="InterPro" id="IPR017853">
    <property type="entry name" value="GH"/>
</dbReference>
<dbReference type="Gene3D" id="2.60.40.10">
    <property type="entry name" value="Immunoglobulins"/>
    <property type="match status" value="1"/>
</dbReference>
<sequence length="648" mass="71061">MEPLSVWAPGRTSVEALVDGELLPFRPVTAADIAAARAGRDGAALASGPGWWILDTPLPAGTRYRISLDGGMGLPDPRTRRQPEGVMGPSEIIDLDAFELSPFPGVDPLGKVFYEMHIGTFTPEGTFDAAAQKFGYLRELGVDIVEVMPICPVPGTRNWGYDGVDIYAVTENYGGPAGFARFVEAAHRAGLAICLDVVYNHFGPDGNFLAEFGPYTTDRYSSVWGPGVNVDGPDSGPVRRYFIDNMLQWARDYHVDIFRLDAVHAIRDRSSKHILAELSDAAAAFAAETGRHIALVAESDLNDVRMLRPTRAGGYGMDMQWADDIHHALHVYVTGEDFAYYGDFALPGALEKAMRRVFVHDGNFSSFRKQNWGAPVPAALDSRRFLAYTENHDQVGNRALGDRRSSIVSAEHTLVADALMLLSPFTPLLFMGQEWSASAPFQFFTDHTPELGERVDAGRIAEFRDWNWGEHAGQIPPPQALSTFTRSHLDWAELEEPSHARYLEATRELLRLRREHPDFSSPNREDSEIVRLGEAGYYRRGASFVVFHIGAADPLPAETTANKQDETQAETQAEETAAAAAHPTRMQLPPEAGHLHTLLTWGSVSVAESYVDFSGPGFAVLSPYRAGPGGPGQSEPHPPRSVWRAAPA</sequence>
<evidence type="ECO:0000256" key="12">
    <source>
        <dbReference type="SAM" id="MobiDB-lite"/>
    </source>
</evidence>
<evidence type="ECO:0000313" key="17">
    <source>
        <dbReference type="Proteomes" id="UP001288320"/>
    </source>
</evidence>
<evidence type="ECO:0000256" key="10">
    <source>
        <dbReference type="ARBA" id="ARBA00034013"/>
    </source>
</evidence>
<comment type="pathway">
    <text evidence="2">Glycan biosynthesis; trehalose biosynthesis.</text>
</comment>
<evidence type="ECO:0000256" key="2">
    <source>
        <dbReference type="ARBA" id="ARBA00005199"/>
    </source>
</evidence>
<comment type="caution">
    <text evidence="14">The sequence shown here is derived from an EMBL/GenBank/DDBJ whole genome shotgun (WGS) entry which is preliminary data.</text>
</comment>
<dbReference type="InterPro" id="IPR014756">
    <property type="entry name" value="Ig_E-set"/>
</dbReference>
<dbReference type="CDD" id="cd11325">
    <property type="entry name" value="AmyAc_GTHase"/>
    <property type="match status" value="1"/>
</dbReference>
<keyword evidence="7" id="KW-0378">Hydrolase</keyword>
<dbReference type="GeneID" id="92814318"/>
<keyword evidence="6" id="KW-0963">Cytoplasm</keyword>
<dbReference type="EMBL" id="JAWNFY010000014">
    <property type="protein sequence ID" value="MDY5146553.1"/>
    <property type="molecule type" value="Genomic_DNA"/>
</dbReference>
<dbReference type="RefSeq" id="WP_087070695.1">
    <property type="nucleotide sequence ID" value="NZ_CAUPFC010000007.1"/>
</dbReference>
<comment type="subcellular location">
    <subcellularLocation>
        <location evidence="1">Cytoplasm</location>
    </subcellularLocation>
</comment>
<dbReference type="SMART" id="SM00642">
    <property type="entry name" value="Aamy"/>
    <property type="match status" value="1"/>
</dbReference>
<dbReference type="AlphaFoldDB" id="A0AAW9HCG3"/>
<evidence type="ECO:0000256" key="4">
    <source>
        <dbReference type="ARBA" id="ARBA00012268"/>
    </source>
</evidence>
<dbReference type="NCBIfam" id="TIGR02402">
    <property type="entry name" value="trehalose_TreZ"/>
    <property type="match status" value="1"/>
</dbReference>
<feature type="region of interest" description="Disordered" evidence="12">
    <location>
        <begin position="560"/>
        <end position="582"/>
    </location>
</feature>
<evidence type="ECO:0000256" key="8">
    <source>
        <dbReference type="ARBA" id="ARBA00023277"/>
    </source>
</evidence>
<keyword evidence="16" id="KW-1185">Reference proteome</keyword>
<evidence type="ECO:0000256" key="11">
    <source>
        <dbReference type="NCBIfam" id="TIGR02402"/>
    </source>
</evidence>
<dbReference type="GO" id="GO:0005737">
    <property type="term" value="C:cytoplasm"/>
    <property type="evidence" value="ECO:0007669"/>
    <property type="project" value="UniProtKB-SubCell"/>
</dbReference>
<gene>
    <name evidence="14" type="primary">treZ</name>
    <name evidence="14" type="ORF">R6G74_03420</name>
    <name evidence="15" type="ORF">R6P33_05910</name>
</gene>
<comment type="catalytic activity">
    <reaction evidence="10">
        <text>hydrolysis of (1-&gt;4)-alpha-D-glucosidic linkage in 4-alpha-D-[(1-&gt;4)-alpha-D-glucanosyl]n trehalose to yield trehalose and (1-&gt;4)-alpha-D-glucan.</text>
        <dbReference type="EC" id="3.2.1.141"/>
    </reaction>
</comment>
<keyword evidence="9" id="KW-0326">Glycosidase</keyword>
<accession>A0AAW9HCG3</accession>
<organism evidence="14 17">
    <name type="scientific">Actinotignum timonense</name>
    <dbReference type="NCBI Taxonomy" id="1870995"/>
    <lineage>
        <taxon>Bacteria</taxon>
        <taxon>Bacillati</taxon>
        <taxon>Actinomycetota</taxon>
        <taxon>Actinomycetes</taxon>
        <taxon>Actinomycetales</taxon>
        <taxon>Actinomycetaceae</taxon>
        <taxon>Actinotignum</taxon>
    </lineage>
</organism>
<dbReference type="Gene3D" id="3.20.20.80">
    <property type="entry name" value="Glycosidases"/>
    <property type="match status" value="1"/>
</dbReference>
<dbReference type="InterPro" id="IPR006047">
    <property type="entry name" value="GH13_cat_dom"/>
</dbReference>
<keyword evidence="8" id="KW-0119">Carbohydrate metabolism</keyword>
<reference evidence="14 16" key="1">
    <citation type="submission" date="2023-10" db="EMBL/GenBank/DDBJ databases">
        <title>Whole Genome based description of the genera Actinobaculum and Actinotignum reveals a complex phylogenetic relationship within the species included in the genus Actinotignum.</title>
        <authorList>
            <person name="Jensen C.S."/>
            <person name="Dargis R."/>
            <person name="Kemp M."/>
            <person name="Christensen J.J."/>
        </authorList>
    </citation>
    <scope>NUCLEOTIDE SEQUENCE</scope>
    <source>
        <strain evidence="15 16">SLA_B089</strain>
        <strain evidence="14">SLA_B245</strain>
    </source>
</reference>
<dbReference type="PANTHER" id="PTHR43651:SF11">
    <property type="entry name" value="MALTO-OLIGOSYLTREHALOSE TREHALOHYDROLASE"/>
    <property type="match status" value="1"/>
</dbReference>
<dbReference type="SUPFAM" id="SSF81296">
    <property type="entry name" value="E set domains"/>
    <property type="match status" value="1"/>
</dbReference>
<dbReference type="InterPro" id="IPR013783">
    <property type="entry name" value="Ig-like_fold"/>
</dbReference>
<feature type="domain" description="Glycosyl hydrolase family 13 catalytic" evidence="13">
    <location>
        <begin position="115"/>
        <end position="464"/>
    </location>
</feature>
<name>A0AAW9HCG3_9ACTO</name>
<protein>
    <recommendedName>
        <fullName evidence="5 11">Malto-oligosyltrehalose trehalohydrolase</fullName>
        <ecNumber evidence="4 11">3.2.1.141</ecNumber>
    </recommendedName>
</protein>
<proteinExistence type="inferred from homology"/>
<dbReference type="EC" id="3.2.1.141" evidence="4 11"/>
<evidence type="ECO:0000256" key="5">
    <source>
        <dbReference type="ARBA" id="ARBA00015938"/>
    </source>
</evidence>
<evidence type="ECO:0000256" key="6">
    <source>
        <dbReference type="ARBA" id="ARBA00022490"/>
    </source>
</evidence>
<dbReference type="GO" id="GO:0033942">
    <property type="term" value="F:4-alpha-D-(1-&gt;4)-alpha-D-glucanotrehalose trehalohydrolase activity"/>
    <property type="evidence" value="ECO:0007669"/>
    <property type="project" value="UniProtKB-EC"/>
</dbReference>
<dbReference type="Proteomes" id="UP001284901">
    <property type="component" value="Unassembled WGS sequence"/>
</dbReference>
<dbReference type="Gene3D" id="1.10.10.760">
    <property type="entry name" value="E-set domains of sugar-utilizing enzymes"/>
    <property type="match status" value="1"/>
</dbReference>
<evidence type="ECO:0000313" key="15">
    <source>
        <dbReference type="EMBL" id="MDY5146553.1"/>
    </source>
</evidence>
<evidence type="ECO:0000256" key="9">
    <source>
        <dbReference type="ARBA" id="ARBA00023295"/>
    </source>
</evidence>
<dbReference type="InterPro" id="IPR012768">
    <property type="entry name" value="Trehalose_TreZ"/>
</dbReference>
<dbReference type="GO" id="GO:0005992">
    <property type="term" value="P:trehalose biosynthetic process"/>
    <property type="evidence" value="ECO:0007669"/>
    <property type="project" value="UniProtKB-UniRule"/>
</dbReference>
<dbReference type="InterPro" id="IPR044901">
    <property type="entry name" value="Trehalose_TreZ_E-set_sf"/>
</dbReference>
<feature type="compositionally biased region" description="Low complexity" evidence="12">
    <location>
        <begin position="569"/>
        <end position="581"/>
    </location>
</feature>
<evidence type="ECO:0000256" key="3">
    <source>
        <dbReference type="ARBA" id="ARBA00008061"/>
    </source>
</evidence>
<evidence type="ECO:0000313" key="16">
    <source>
        <dbReference type="Proteomes" id="UP001284901"/>
    </source>
</evidence>
<dbReference type="PANTHER" id="PTHR43651">
    <property type="entry name" value="1,4-ALPHA-GLUCAN-BRANCHING ENZYME"/>
    <property type="match status" value="1"/>
</dbReference>
<evidence type="ECO:0000313" key="14">
    <source>
        <dbReference type="EMBL" id="MDY5140368.1"/>
    </source>
</evidence>
<dbReference type="Pfam" id="PF00128">
    <property type="entry name" value="Alpha-amylase"/>
    <property type="match status" value="1"/>
</dbReference>
<evidence type="ECO:0000259" key="13">
    <source>
        <dbReference type="SMART" id="SM00642"/>
    </source>
</evidence>
<evidence type="ECO:0000256" key="7">
    <source>
        <dbReference type="ARBA" id="ARBA00022801"/>
    </source>
</evidence>